<evidence type="ECO:0000313" key="2">
    <source>
        <dbReference type="EMBL" id="BBH26443.1"/>
    </source>
</evidence>
<feature type="signal peptide" evidence="1">
    <location>
        <begin position="1"/>
        <end position="18"/>
    </location>
</feature>
<accession>A0A3G9JN64</accession>
<evidence type="ECO:0000313" key="3">
    <source>
        <dbReference type="Proteomes" id="UP000268059"/>
    </source>
</evidence>
<evidence type="ECO:0008006" key="4">
    <source>
        <dbReference type="Google" id="ProtNLM"/>
    </source>
</evidence>
<gene>
    <name evidence="2" type="ORF">SG0102_13770</name>
</gene>
<dbReference type="KEGG" id="ebm:SG0102_13770"/>
<proteinExistence type="predicted"/>
<dbReference type="RefSeq" id="WP_269461203.1">
    <property type="nucleotide sequence ID" value="NZ_AP019309.1"/>
</dbReference>
<keyword evidence="1" id="KW-0732">Signal</keyword>
<evidence type="ECO:0000256" key="1">
    <source>
        <dbReference type="SAM" id="SignalP"/>
    </source>
</evidence>
<dbReference type="Proteomes" id="UP000268059">
    <property type="component" value="Chromosome"/>
</dbReference>
<dbReference type="AlphaFoldDB" id="A0A3G9JN64"/>
<organism evidence="2 3">
    <name type="scientific">Intestinibaculum porci</name>
    <dbReference type="NCBI Taxonomy" id="2487118"/>
    <lineage>
        <taxon>Bacteria</taxon>
        <taxon>Bacillati</taxon>
        <taxon>Bacillota</taxon>
        <taxon>Erysipelotrichia</taxon>
        <taxon>Erysipelotrichales</taxon>
        <taxon>Erysipelotrichaceae</taxon>
        <taxon>Intestinibaculum</taxon>
    </lineage>
</organism>
<protein>
    <recommendedName>
        <fullName evidence="4">Cyclic lactone autoinducer peptide</fullName>
    </recommendedName>
</protein>
<reference evidence="2 3" key="1">
    <citation type="submission" date="2018-11" db="EMBL/GenBank/DDBJ databases">
        <title>Novel Erysipelotrichaceae bacterium isolated from small intestine of a swine.</title>
        <authorList>
            <person name="Kim J.S."/>
            <person name="Choe H."/>
            <person name="Lee Y.R."/>
            <person name="Kim K.M."/>
            <person name="Park D.S."/>
        </authorList>
    </citation>
    <scope>NUCLEOTIDE SEQUENCE [LARGE SCALE GENOMIC DNA]</scope>
    <source>
        <strain evidence="2 3">SG0102</strain>
    </source>
</reference>
<keyword evidence="3" id="KW-1185">Reference proteome</keyword>
<feature type="chain" id="PRO_5038442990" description="Cyclic lactone autoinducer peptide" evidence="1">
    <location>
        <begin position="19"/>
        <end position="44"/>
    </location>
</feature>
<name>A0A3G9JN64_9FIRM</name>
<dbReference type="EMBL" id="AP019309">
    <property type="protein sequence ID" value="BBH26443.1"/>
    <property type="molecule type" value="Genomic_DNA"/>
</dbReference>
<dbReference type="InParanoid" id="A0A3G9JN64"/>
<sequence>MKKKVIMCIIAAMLVALAGTIAYKAGYTTDKCSEFLQSVDARSA</sequence>